<dbReference type="Proteomes" id="UP000267418">
    <property type="component" value="Unassembled WGS sequence"/>
</dbReference>
<dbReference type="SMART" id="SM00866">
    <property type="entry name" value="UTRA"/>
    <property type="match status" value="1"/>
</dbReference>
<evidence type="ECO:0000259" key="4">
    <source>
        <dbReference type="PROSITE" id="PS50949"/>
    </source>
</evidence>
<evidence type="ECO:0000313" key="5">
    <source>
        <dbReference type="EMBL" id="RTQ31086.1"/>
    </source>
</evidence>
<dbReference type="Pfam" id="PF07702">
    <property type="entry name" value="UTRA"/>
    <property type="match status" value="1"/>
</dbReference>
<evidence type="ECO:0000256" key="3">
    <source>
        <dbReference type="ARBA" id="ARBA00023163"/>
    </source>
</evidence>
<dbReference type="PANTHER" id="PTHR44846:SF1">
    <property type="entry name" value="MANNOSYL-D-GLYCERATE TRANSPORT_METABOLISM SYSTEM REPRESSOR MNGR-RELATED"/>
    <property type="match status" value="1"/>
</dbReference>
<dbReference type="Gene3D" id="3.40.1410.10">
    <property type="entry name" value="Chorismate lyase-like"/>
    <property type="match status" value="1"/>
</dbReference>
<dbReference type="PANTHER" id="PTHR44846">
    <property type="entry name" value="MANNOSYL-D-GLYCERATE TRANSPORT/METABOLISM SYSTEM REPRESSOR MNGR-RELATED"/>
    <property type="match status" value="1"/>
</dbReference>
<accession>A0A3S0HAR9</accession>
<dbReference type="InterPro" id="IPR012702">
    <property type="entry name" value="CP_lyase_PhnF"/>
</dbReference>
<keyword evidence="3" id="KW-0804">Transcription</keyword>
<dbReference type="InterPro" id="IPR000524">
    <property type="entry name" value="Tscrpt_reg_HTH_GntR"/>
</dbReference>
<reference evidence="5 6" key="1">
    <citation type="submission" date="2018-12" db="EMBL/GenBank/DDBJ databases">
        <title>The genome of Variovorax gossypii DSM 100435.</title>
        <authorList>
            <person name="Gao J."/>
            <person name="Sun J."/>
        </authorList>
    </citation>
    <scope>NUCLEOTIDE SEQUENCE [LARGE SCALE GENOMIC DNA]</scope>
    <source>
        <strain evidence="5 6">DSM 100435</strain>
    </source>
</reference>
<comment type="caution">
    <text evidence="5">The sequence shown here is derived from an EMBL/GenBank/DDBJ whole genome shotgun (WGS) entry which is preliminary data.</text>
</comment>
<dbReference type="SUPFAM" id="SSF64288">
    <property type="entry name" value="Chorismate lyase-like"/>
    <property type="match status" value="1"/>
</dbReference>
<evidence type="ECO:0000313" key="6">
    <source>
        <dbReference type="Proteomes" id="UP000267418"/>
    </source>
</evidence>
<keyword evidence="6" id="KW-1185">Reference proteome</keyword>
<dbReference type="RefSeq" id="WP_126473278.1">
    <property type="nucleotide sequence ID" value="NZ_RXOE01000010.1"/>
</dbReference>
<dbReference type="OrthoDB" id="6626198at2"/>
<keyword evidence="1" id="KW-0805">Transcription regulation</keyword>
<dbReference type="CDD" id="cd07377">
    <property type="entry name" value="WHTH_GntR"/>
    <property type="match status" value="1"/>
</dbReference>
<organism evidence="5 6">
    <name type="scientific">Variovorax gossypii</name>
    <dbReference type="NCBI Taxonomy" id="1679495"/>
    <lineage>
        <taxon>Bacteria</taxon>
        <taxon>Pseudomonadati</taxon>
        <taxon>Pseudomonadota</taxon>
        <taxon>Betaproteobacteria</taxon>
        <taxon>Burkholderiales</taxon>
        <taxon>Comamonadaceae</taxon>
        <taxon>Variovorax</taxon>
    </lineage>
</organism>
<dbReference type="NCBIfam" id="TIGR02325">
    <property type="entry name" value="C_P_lyase_phnF"/>
    <property type="match status" value="1"/>
</dbReference>
<dbReference type="SMART" id="SM00345">
    <property type="entry name" value="HTH_GNTR"/>
    <property type="match status" value="1"/>
</dbReference>
<dbReference type="PROSITE" id="PS50949">
    <property type="entry name" value="HTH_GNTR"/>
    <property type="match status" value="1"/>
</dbReference>
<dbReference type="InterPro" id="IPR036390">
    <property type="entry name" value="WH_DNA-bd_sf"/>
</dbReference>
<dbReference type="Gene3D" id="1.10.10.10">
    <property type="entry name" value="Winged helix-like DNA-binding domain superfamily/Winged helix DNA-binding domain"/>
    <property type="match status" value="1"/>
</dbReference>
<dbReference type="InterPro" id="IPR028978">
    <property type="entry name" value="Chorismate_lyase_/UTRA_dom_sf"/>
</dbReference>
<dbReference type="InterPro" id="IPR011663">
    <property type="entry name" value="UTRA"/>
</dbReference>
<dbReference type="GO" id="GO:0003700">
    <property type="term" value="F:DNA-binding transcription factor activity"/>
    <property type="evidence" value="ECO:0007669"/>
    <property type="project" value="InterPro"/>
</dbReference>
<keyword evidence="2" id="KW-0238">DNA-binding</keyword>
<evidence type="ECO:0000256" key="1">
    <source>
        <dbReference type="ARBA" id="ARBA00023015"/>
    </source>
</evidence>
<dbReference type="SUPFAM" id="SSF46785">
    <property type="entry name" value="Winged helix' DNA-binding domain"/>
    <property type="match status" value="1"/>
</dbReference>
<dbReference type="InterPro" id="IPR050679">
    <property type="entry name" value="Bact_HTH_transcr_reg"/>
</dbReference>
<dbReference type="PRINTS" id="PR00035">
    <property type="entry name" value="HTHGNTR"/>
</dbReference>
<dbReference type="EMBL" id="RXOE01000010">
    <property type="protein sequence ID" value="RTQ31086.1"/>
    <property type="molecule type" value="Genomic_DNA"/>
</dbReference>
<name>A0A3S0HAR9_9BURK</name>
<dbReference type="AlphaFoldDB" id="A0A3S0HAR9"/>
<evidence type="ECO:0000256" key="2">
    <source>
        <dbReference type="ARBA" id="ARBA00023125"/>
    </source>
</evidence>
<sequence>MTSTTSSSASLPARPPRDSFWTRIAADIADAIARGVYPPGQRLPPEHALAEQYGVNRHTIRRSLADLTSQGLLRVTQGSGTYVEEFAMDLALVKRPRHHQRMALAGLRGALSVVAASTVRATATQARALDVAARSTLLCLNVIGDAEGQPLHFSERFFPLPRFATLEDVVRETGSITAGFAAHGVDDYTRRDSRITAQMPEPTVASHLRQPVTRPVLFVESVNIDTAAVPIEYARTWFAGDRISLTVTHDE</sequence>
<dbReference type="GO" id="GO:0003677">
    <property type="term" value="F:DNA binding"/>
    <property type="evidence" value="ECO:0007669"/>
    <property type="project" value="UniProtKB-KW"/>
</dbReference>
<feature type="domain" description="HTH gntR-type" evidence="4">
    <location>
        <begin position="18"/>
        <end position="86"/>
    </location>
</feature>
<dbReference type="Pfam" id="PF00392">
    <property type="entry name" value="GntR"/>
    <property type="match status" value="1"/>
</dbReference>
<dbReference type="InterPro" id="IPR036388">
    <property type="entry name" value="WH-like_DNA-bd_sf"/>
</dbReference>
<gene>
    <name evidence="5" type="primary">phnF</name>
    <name evidence="5" type="ORF">EJP69_26560</name>
</gene>
<protein>
    <submittedName>
        <fullName evidence="5">Phosphonate metabolism transcriptional regulator PhnF</fullName>
    </submittedName>
</protein>
<dbReference type="GO" id="GO:0045892">
    <property type="term" value="P:negative regulation of DNA-templated transcription"/>
    <property type="evidence" value="ECO:0007669"/>
    <property type="project" value="TreeGrafter"/>
</dbReference>
<proteinExistence type="predicted"/>